<keyword evidence="5 12" id="KW-0808">Transferase</keyword>
<dbReference type="SUPFAM" id="SSF55205">
    <property type="entry name" value="EPT/RTPC-like"/>
    <property type="match status" value="1"/>
</dbReference>
<evidence type="ECO:0000256" key="3">
    <source>
        <dbReference type="ARBA" id="ARBA00022490"/>
    </source>
</evidence>
<dbReference type="PANTHER" id="PTHR43783:SF1">
    <property type="entry name" value="UDP-N-ACETYLGLUCOSAMINE 1-CARBOXYVINYLTRANSFERASE"/>
    <property type="match status" value="1"/>
</dbReference>
<feature type="binding site" evidence="12">
    <location>
        <begin position="130"/>
        <end position="134"/>
    </location>
    <ligand>
        <name>UDP-N-acetyl-alpha-D-glucosamine</name>
        <dbReference type="ChEBI" id="CHEBI:57705"/>
    </ligand>
</feature>
<dbReference type="PANTHER" id="PTHR43783">
    <property type="entry name" value="UDP-N-ACETYLGLUCOSAMINE 1-CARBOXYVINYLTRANSFERASE"/>
    <property type="match status" value="1"/>
</dbReference>
<dbReference type="InterPro" id="IPR036968">
    <property type="entry name" value="Enolpyruvate_Tfrase_sf"/>
</dbReference>
<keyword evidence="15" id="KW-1185">Reference proteome</keyword>
<evidence type="ECO:0000256" key="7">
    <source>
        <dbReference type="ARBA" id="ARBA00022984"/>
    </source>
</evidence>
<evidence type="ECO:0000259" key="13">
    <source>
        <dbReference type="Pfam" id="PF00275"/>
    </source>
</evidence>
<dbReference type="EMBL" id="OBEI01000007">
    <property type="protein sequence ID" value="SNZ09531.1"/>
    <property type="molecule type" value="Genomic_DNA"/>
</dbReference>
<evidence type="ECO:0000256" key="12">
    <source>
        <dbReference type="HAMAP-Rule" id="MF_00111"/>
    </source>
</evidence>
<dbReference type="NCBIfam" id="TIGR01072">
    <property type="entry name" value="murA"/>
    <property type="match status" value="1"/>
</dbReference>
<proteinExistence type="inferred from homology"/>
<evidence type="ECO:0000256" key="11">
    <source>
        <dbReference type="ARBA" id="ARBA00047527"/>
    </source>
</evidence>
<dbReference type="AlphaFoldDB" id="A0A285NPH0"/>
<dbReference type="InterPro" id="IPR050068">
    <property type="entry name" value="MurA_subfamily"/>
</dbReference>
<evidence type="ECO:0000256" key="2">
    <source>
        <dbReference type="ARBA" id="ARBA00004752"/>
    </source>
</evidence>
<keyword evidence="9 12" id="KW-0961">Cell wall biogenesis/degradation</keyword>
<feature type="binding site" evidence="12">
    <location>
        <position position="337"/>
    </location>
    <ligand>
        <name>UDP-N-acetyl-alpha-D-glucosamine</name>
        <dbReference type="ChEBI" id="CHEBI:57705"/>
    </ligand>
</feature>
<comment type="caution">
    <text evidence="12">Lacks conserved residue(s) required for the propagation of feature annotation.</text>
</comment>
<evidence type="ECO:0000256" key="1">
    <source>
        <dbReference type="ARBA" id="ARBA00004496"/>
    </source>
</evidence>
<evidence type="ECO:0000256" key="5">
    <source>
        <dbReference type="ARBA" id="ARBA00022679"/>
    </source>
</evidence>
<name>A0A285NPH0_9AQUI</name>
<keyword evidence="3 12" id="KW-0963">Cytoplasm</keyword>
<comment type="pathway">
    <text evidence="2 12">Cell wall biogenesis; peptidoglycan biosynthesis.</text>
</comment>
<dbReference type="GO" id="GO:0051301">
    <property type="term" value="P:cell division"/>
    <property type="evidence" value="ECO:0007669"/>
    <property type="project" value="UniProtKB-KW"/>
</dbReference>
<keyword evidence="7 12" id="KW-0573">Peptidoglycan synthesis</keyword>
<evidence type="ECO:0000256" key="10">
    <source>
        <dbReference type="ARBA" id="ARBA00038367"/>
    </source>
</evidence>
<dbReference type="InterPro" id="IPR013792">
    <property type="entry name" value="RNA3'P_cycl/enolpyr_Trfase_a/b"/>
</dbReference>
<evidence type="ECO:0000313" key="15">
    <source>
        <dbReference type="Proteomes" id="UP000219036"/>
    </source>
</evidence>
<dbReference type="GO" id="GO:0019277">
    <property type="term" value="P:UDP-N-acetylgalactosamine biosynthetic process"/>
    <property type="evidence" value="ECO:0007669"/>
    <property type="project" value="InterPro"/>
</dbReference>
<evidence type="ECO:0000256" key="4">
    <source>
        <dbReference type="ARBA" id="ARBA00022618"/>
    </source>
</evidence>
<feature type="active site" description="Proton donor" evidence="12">
    <location>
        <position position="125"/>
    </location>
</feature>
<dbReference type="Pfam" id="PF00275">
    <property type="entry name" value="EPSP_synthase"/>
    <property type="match status" value="1"/>
</dbReference>
<keyword evidence="8 12" id="KW-0131">Cell cycle</keyword>
<dbReference type="CDD" id="cd01555">
    <property type="entry name" value="UdpNAET"/>
    <property type="match status" value="1"/>
</dbReference>
<sequence>MINIEEGVIEYLEIEGQRELKGSVKISGAKNAALPDMAATILTDETVILENIPYLLDVSTMKDLLEHIGVQIEEKENSVFSFSLKEVKSLQAPYELVSKMRASILVLGPLLTRFGYAKVALPGGCSIGTRPVDLHLKALQKMGARIKVEHGYIYAEAPYGLKGSYIYFDKKSVTGTENIMMAATLAEGQTVIDNAAREPEVVDLANMLKKMGADIKGEGTDRIIITGVKKLKGTKHRIIPDRIEAGTFAVIAALFEGNIVIEEYPSEYLGYVHTILRDMGINVIKLSENQVIIKKSGRLKPVNIQTKEYPYFPTDLQAQFMTLLSVVEGRSKITENIFENRFMHVPELKRLGADITVNGRDAFIKGVKKLSGAQVKATDLRASAAMVIAGLIADGKTRIYNIYHLDRGYENLDSKLRLLGASVKRGFEDISS</sequence>
<dbReference type="HAMAP" id="MF_00111">
    <property type="entry name" value="MurA"/>
    <property type="match status" value="1"/>
</dbReference>
<feature type="domain" description="Enolpyruvate transferase" evidence="13">
    <location>
        <begin position="15"/>
        <end position="415"/>
    </location>
</feature>
<keyword evidence="12" id="KW-0670">Pyruvate</keyword>
<dbReference type="InterPro" id="IPR001986">
    <property type="entry name" value="Enolpyruvate_Tfrase_dom"/>
</dbReference>
<dbReference type="GO" id="GO:0009252">
    <property type="term" value="P:peptidoglycan biosynthetic process"/>
    <property type="evidence" value="ECO:0007669"/>
    <property type="project" value="UniProtKB-UniRule"/>
</dbReference>
<feature type="modified residue" description="2-(S-cysteinyl)pyruvic acid O-phosphothioketal" evidence="12">
    <location>
        <position position="125"/>
    </location>
</feature>
<comment type="similarity">
    <text evidence="10 12">Belongs to the EPSP synthase family. MurA subfamily.</text>
</comment>
<dbReference type="FunFam" id="3.65.10.10:FF:000001">
    <property type="entry name" value="UDP-N-acetylglucosamine 1-carboxyvinyltransferase"/>
    <property type="match status" value="1"/>
</dbReference>
<dbReference type="Gene3D" id="3.65.10.10">
    <property type="entry name" value="Enolpyruvate transferase domain"/>
    <property type="match status" value="2"/>
</dbReference>
<dbReference type="GO" id="GO:0071555">
    <property type="term" value="P:cell wall organization"/>
    <property type="evidence" value="ECO:0007669"/>
    <property type="project" value="UniProtKB-KW"/>
</dbReference>
<dbReference type="EC" id="2.5.1.7" evidence="12"/>
<dbReference type="NCBIfam" id="NF006873">
    <property type="entry name" value="PRK09369.1"/>
    <property type="match status" value="1"/>
</dbReference>
<evidence type="ECO:0000256" key="6">
    <source>
        <dbReference type="ARBA" id="ARBA00022960"/>
    </source>
</evidence>
<dbReference type="RefSeq" id="WP_097000718.1">
    <property type="nucleotide sequence ID" value="NZ_OBEI01000007.1"/>
</dbReference>
<gene>
    <name evidence="12" type="primary">murA</name>
    <name evidence="14" type="ORF">SAMN06265182_1557</name>
</gene>
<dbReference type="GO" id="GO:0008360">
    <property type="term" value="P:regulation of cell shape"/>
    <property type="evidence" value="ECO:0007669"/>
    <property type="project" value="UniProtKB-KW"/>
</dbReference>
<feature type="binding site" evidence="12">
    <location>
        <begin position="30"/>
        <end position="31"/>
    </location>
    <ligand>
        <name>phosphoenolpyruvate</name>
        <dbReference type="ChEBI" id="CHEBI:58702"/>
    </ligand>
</feature>
<dbReference type="InterPro" id="IPR005750">
    <property type="entry name" value="UDP_GlcNAc_COvinyl_MurA"/>
</dbReference>
<dbReference type="UniPathway" id="UPA00219"/>
<protein>
    <recommendedName>
        <fullName evidence="12">UDP-N-acetylglucosamine 1-carboxyvinyltransferase</fullName>
        <ecNumber evidence="12">2.5.1.7</ecNumber>
    </recommendedName>
    <alternativeName>
        <fullName evidence="12">Enoylpyruvate transferase</fullName>
    </alternativeName>
    <alternativeName>
        <fullName evidence="12">UDP-N-acetylglucosamine enolpyruvyl transferase</fullName>
        <shortName evidence="12">EPT</shortName>
    </alternativeName>
</protein>
<evidence type="ECO:0000256" key="8">
    <source>
        <dbReference type="ARBA" id="ARBA00023306"/>
    </source>
</evidence>
<keyword evidence="6 12" id="KW-0133">Cell shape</keyword>
<comment type="subcellular location">
    <subcellularLocation>
        <location evidence="1 12">Cytoplasm</location>
    </subcellularLocation>
</comment>
<keyword evidence="4 12" id="KW-0132">Cell division</keyword>
<organism evidence="14 15">
    <name type="scientific">Persephonella hydrogeniphila</name>
    <dbReference type="NCBI Taxonomy" id="198703"/>
    <lineage>
        <taxon>Bacteria</taxon>
        <taxon>Pseudomonadati</taxon>
        <taxon>Aquificota</taxon>
        <taxon>Aquificia</taxon>
        <taxon>Aquificales</taxon>
        <taxon>Hydrogenothermaceae</taxon>
        <taxon>Persephonella</taxon>
    </lineage>
</organism>
<reference evidence="15" key="1">
    <citation type="submission" date="2017-09" db="EMBL/GenBank/DDBJ databases">
        <authorList>
            <person name="Varghese N."/>
            <person name="Submissions S."/>
        </authorList>
    </citation>
    <scope>NUCLEOTIDE SEQUENCE [LARGE SCALE GENOMIC DNA]</scope>
    <source>
        <strain evidence="15">DSM 15103</strain>
    </source>
</reference>
<accession>A0A285NPH0</accession>
<comment type="function">
    <text evidence="12">Cell wall formation. Adds enolpyruvyl to UDP-N-acetylglucosamine.</text>
</comment>
<dbReference type="GO" id="GO:0005737">
    <property type="term" value="C:cytoplasm"/>
    <property type="evidence" value="ECO:0007669"/>
    <property type="project" value="UniProtKB-SubCell"/>
</dbReference>
<dbReference type="Proteomes" id="UP000219036">
    <property type="component" value="Unassembled WGS sequence"/>
</dbReference>
<dbReference type="GO" id="GO:0008760">
    <property type="term" value="F:UDP-N-acetylglucosamine 1-carboxyvinyltransferase activity"/>
    <property type="evidence" value="ECO:0007669"/>
    <property type="project" value="UniProtKB-UniRule"/>
</dbReference>
<feature type="binding site" evidence="12">
    <location>
        <position position="101"/>
    </location>
    <ligand>
        <name>UDP-N-acetyl-alpha-D-glucosamine</name>
        <dbReference type="ChEBI" id="CHEBI:57705"/>
    </ligand>
</feature>
<evidence type="ECO:0000256" key="9">
    <source>
        <dbReference type="ARBA" id="ARBA00023316"/>
    </source>
</evidence>
<dbReference type="OrthoDB" id="9803760at2"/>
<evidence type="ECO:0000313" key="14">
    <source>
        <dbReference type="EMBL" id="SNZ09531.1"/>
    </source>
</evidence>
<feature type="binding site" evidence="12">
    <location>
        <position position="315"/>
    </location>
    <ligand>
        <name>UDP-N-acetyl-alpha-D-glucosamine</name>
        <dbReference type="ChEBI" id="CHEBI:57705"/>
    </ligand>
</feature>
<comment type="catalytic activity">
    <reaction evidence="11 12">
        <text>phosphoenolpyruvate + UDP-N-acetyl-alpha-D-glucosamine = UDP-N-acetyl-3-O-(1-carboxyvinyl)-alpha-D-glucosamine + phosphate</text>
        <dbReference type="Rhea" id="RHEA:18681"/>
        <dbReference type="ChEBI" id="CHEBI:43474"/>
        <dbReference type="ChEBI" id="CHEBI:57705"/>
        <dbReference type="ChEBI" id="CHEBI:58702"/>
        <dbReference type="ChEBI" id="CHEBI:68483"/>
        <dbReference type="EC" id="2.5.1.7"/>
    </reaction>
</comment>